<evidence type="ECO:0000256" key="2">
    <source>
        <dbReference type="ARBA" id="ARBA00007927"/>
    </source>
</evidence>
<dbReference type="GO" id="GO:0000398">
    <property type="term" value="P:mRNA splicing, via spliceosome"/>
    <property type="evidence" value="ECO:0007669"/>
    <property type="project" value="InterPro"/>
</dbReference>
<keyword evidence="6 11" id="KW-0508">mRNA splicing</keyword>
<dbReference type="PIRSF" id="PIRSF006609">
    <property type="entry name" value="snRNP_SmF"/>
    <property type="match status" value="1"/>
</dbReference>
<keyword evidence="7 11" id="KW-0539">Nucleus</keyword>
<dbReference type="CDD" id="cd01722">
    <property type="entry name" value="Sm_F"/>
    <property type="match status" value="1"/>
</dbReference>
<comment type="subcellular location">
    <subcellularLocation>
        <location evidence="1 11">Nucleus</location>
    </subcellularLocation>
</comment>
<dbReference type="AlphaFoldDB" id="A0A0K0LCA4"/>
<dbReference type="GO" id="GO:0071013">
    <property type="term" value="C:catalytic step 2 spliceosome"/>
    <property type="evidence" value="ECO:0007669"/>
    <property type="project" value="TreeGrafter"/>
</dbReference>
<reference evidence="13" key="1">
    <citation type="journal article" date="2015" name="J. Proteomics">
        <title>Unique diversity of the venom peptides from the scorpion Androctonus bicolor revealed by transcriptomic and proteomic analysis.</title>
        <authorList>
            <person name="Zhang L."/>
            <person name="Shi W."/>
            <person name="Zeng X.C."/>
            <person name="Ge F."/>
            <person name="Yang M."/>
            <person name="Nie Y."/>
            <person name="Bao A."/>
            <person name="Wu S."/>
            <person name="E G."/>
        </authorList>
    </citation>
    <scope>NUCLEOTIDE SEQUENCE</scope>
</reference>
<dbReference type="InterPro" id="IPR016487">
    <property type="entry name" value="Lsm6/sSmF"/>
</dbReference>
<comment type="similarity">
    <text evidence="2 11">Belongs to the snRNP Sm proteins family. SmF/LSm6 subfamily.</text>
</comment>
<proteinExistence type="evidence at transcript level"/>
<dbReference type="InterPro" id="IPR010920">
    <property type="entry name" value="LSM_dom_sf"/>
</dbReference>
<evidence type="ECO:0000256" key="9">
    <source>
        <dbReference type="ARBA" id="ARBA00030144"/>
    </source>
</evidence>
<dbReference type="InterPro" id="IPR034100">
    <property type="entry name" value="Sm_F"/>
</dbReference>
<dbReference type="PANTHER" id="PTHR11021">
    <property type="entry name" value="SMALL NUCLEAR RIBONUCLEOPROTEIN F SNRNP-F"/>
    <property type="match status" value="1"/>
</dbReference>
<dbReference type="PROSITE" id="PS52002">
    <property type="entry name" value="SM"/>
    <property type="match status" value="1"/>
</dbReference>
<comment type="function">
    <text evidence="10 11">Plays a role in pre-mRNA splicing as a core component of the spliceosomal U1, U2, U4 and U5 small nuclear ribonucleoproteins (snRNPs), the building blocks of the spliceosome.</text>
</comment>
<keyword evidence="8 11" id="KW-0687">Ribonucleoprotein</keyword>
<feature type="domain" description="Sm" evidence="12">
    <location>
        <begin position="7"/>
        <end position="79"/>
    </location>
</feature>
<dbReference type="InterPro" id="IPR047575">
    <property type="entry name" value="Sm"/>
</dbReference>
<dbReference type="GO" id="GO:0003723">
    <property type="term" value="F:RNA binding"/>
    <property type="evidence" value="ECO:0007669"/>
    <property type="project" value="UniProtKB-UniRule"/>
</dbReference>
<dbReference type="SMART" id="SM00651">
    <property type="entry name" value="Sm"/>
    <property type="match status" value="1"/>
</dbReference>
<evidence type="ECO:0000256" key="8">
    <source>
        <dbReference type="ARBA" id="ARBA00023274"/>
    </source>
</evidence>
<evidence type="ECO:0000256" key="11">
    <source>
        <dbReference type="PIRNR" id="PIRNR006609"/>
    </source>
</evidence>
<evidence type="ECO:0000256" key="10">
    <source>
        <dbReference type="ARBA" id="ARBA00058057"/>
    </source>
</evidence>
<keyword evidence="3 11" id="KW-0507">mRNA processing</keyword>
<dbReference type="FunFam" id="2.30.30.100:FF:000011">
    <property type="entry name" value="small nuclear ribonucleoprotein F"/>
    <property type="match status" value="1"/>
</dbReference>
<dbReference type="GO" id="GO:0005685">
    <property type="term" value="C:U1 snRNP"/>
    <property type="evidence" value="ECO:0007669"/>
    <property type="project" value="TreeGrafter"/>
</dbReference>
<evidence type="ECO:0000256" key="5">
    <source>
        <dbReference type="ARBA" id="ARBA00022884"/>
    </source>
</evidence>
<dbReference type="Pfam" id="PF01423">
    <property type="entry name" value="LSM"/>
    <property type="match status" value="1"/>
</dbReference>
<evidence type="ECO:0000313" key="13">
    <source>
        <dbReference type="EMBL" id="AIX87795.1"/>
    </source>
</evidence>
<dbReference type="InterPro" id="IPR001163">
    <property type="entry name" value="Sm_dom_euk/arc"/>
</dbReference>
<keyword evidence="4 11" id="KW-0747">Spliceosome</keyword>
<name>A0A0K0LCA4_9SCOR</name>
<evidence type="ECO:0000256" key="7">
    <source>
        <dbReference type="ARBA" id="ARBA00023242"/>
    </source>
</evidence>
<dbReference type="GO" id="GO:0034715">
    <property type="term" value="C:pICln-Sm protein complex"/>
    <property type="evidence" value="ECO:0007669"/>
    <property type="project" value="TreeGrafter"/>
</dbReference>
<evidence type="ECO:0000256" key="1">
    <source>
        <dbReference type="ARBA" id="ARBA00004123"/>
    </source>
</evidence>
<sequence length="87" mass="9824">MATMPLNPKPFFNSLTGKPVVVKLKWGMEYKGYLVSVDGYMNLQLANTEEYIDGNCTGNLGEILIRCNNVLYVRGVEEEEEDGEMKD</sequence>
<dbReference type="Gene3D" id="2.30.30.100">
    <property type="match status" value="1"/>
</dbReference>
<dbReference type="SUPFAM" id="SSF50182">
    <property type="entry name" value="Sm-like ribonucleoproteins"/>
    <property type="match status" value="1"/>
</dbReference>
<dbReference type="PANTHER" id="PTHR11021:SF0">
    <property type="entry name" value="SMALL NUCLEAR RIBONUCLEOPROTEIN F"/>
    <property type="match status" value="1"/>
</dbReference>
<organism evidence="13">
    <name type="scientific">Androctonus bicolor</name>
    <dbReference type="NCBI Taxonomy" id="748906"/>
    <lineage>
        <taxon>Eukaryota</taxon>
        <taxon>Metazoa</taxon>
        <taxon>Ecdysozoa</taxon>
        <taxon>Arthropoda</taxon>
        <taxon>Chelicerata</taxon>
        <taxon>Arachnida</taxon>
        <taxon>Scorpiones</taxon>
        <taxon>Buthida</taxon>
        <taxon>Buthoidea</taxon>
        <taxon>Buthidae</taxon>
        <taxon>Androctonus</taxon>
    </lineage>
</organism>
<evidence type="ECO:0000256" key="6">
    <source>
        <dbReference type="ARBA" id="ARBA00023187"/>
    </source>
</evidence>
<protein>
    <recommendedName>
        <fullName evidence="9">Sm protein F</fullName>
    </recommendedName>
</protein>
<dbReference type="EMBL" id="KJ787604">
    <property type="protein sequence ID" value="AIX87795.1"/>
    <property type="molecule type" value="mRNA"/>
</dbReference>
<evidence type="ECO:0000256" key="4">
    <source>
        <dbReference type="ARBA" id="ARBA00022728"/>
    </source>
</evidence>
<evidence type="ECO:0000259" key="12">
    <source>
        <dbReference type="PROSITE" id="PS52002"/>
    </source>
</evidence>
<accession>A0A0K0LCA4</accession>
<evidence type="ECO:0000256" key="3">
    <source>
        <dbReference type="ARBA" id="ARBA00022664"/>
    </source>
</evidence>
<keyword evidence="5 11" id="KW-0694">RNA-binding</keyword>